<dbReference type="SUPFAM" id="SSF53474">
    <property type="entry name" value="alpha/beta-Hydrolases"/>
    <property type="match status" value="1"/>
</dbReference>
<dbReference type="EC" id="3.8.1.3" evidence="2"/>
<organism evidence="2 3">
    <name type="scientific">Nocardia farcinica</name>
    <dbReference type="NCBI Taxonomy" id="37329"/>
    <lineage>
        <taxon>Bacteria</taxon>
        <taxon>Bacillati</taxon>
        <taxon>Actinomycetota</taxon>
        <taxon>Actinomycetes</taxon>
        <taxon>Mycobacteriales</taxon>
        <taxon>Nocardiaceae</taxon>
        <taxon>Nocardia</taxon>
    </lineage>
</organism>
<proteinExistence type="predicted"/>
<evidence type="ECO:0000313" key="3">
    <source>
        <dbReference type="Proteomes" id="UP000057820"/>
    </source>
</evidence>
<keyword evidence="2" id="KW-0378">Hydrolase</keyword>
<dbReference type="Pfam" id="PF00561">
    <property type="entry name" value="Abhydrolase_1"/>
    <property type="match status" value="1"/>
</dbReference>
<dbReference type="GO" id="GO:0018785">
    <property type="term" value="F:haloacetate dehalogenase activity"/>
    <property type="evidence" value="ECO:0007669"/>
    <property type="project" value="UniProtKB-EC"/>
</dbReference>
<gene>
    <name evidence="2" type="primary">dehH1</name>
    <name evidence="2" type="ORF">ERS450000_00297</name>
</gene>
<name>A0A0H5NF16_NOCFR</name>
<dbReference type="PRINTS" id="PR00111">
    <property type="entry name" value="ABHYDROLASE"/>
</dbReference>
<dbReference type="EMBL" id="LN868938">
    <property type="protein sequence ID" value="CRY73757.1"/>
    <property type="molecule type" value="Genomic_DNA"/>
</dbReference>
<protein>
    <submittedName>
        <fullName evidence="2">Haloacetate dehalogenase H-1</fullName>
        <ecNumber evidence="2">3.8.1.3</ecNumber>
    </submittedName>
</protein>
<sequence length="253" mass="28186">MATLTIDGVEVYYEQHGTGEEVLLVHGAAASGRWFGDLIPRLAAEYRVIVPDLRGLGRSQRVAPLERPQVWVEDMWRLLDELGLDRVHVCGVSLGSRIAGRLALDHPARVRTLTVDAPIVGLSSSGNASLNTVFTAVDPESAQAREWRELHGEDWRAAVDFYAETRRTPAFQDFYTLRPRLSEITVPTLVCRGDLDDEIHPVDDAFVWHKQAPHTQLFIAPGLTQSSVMLERAEQFVTEFVAFQQRCAVDAAA</sequence>
<evidence type="ECO:0000313" key="2">
    <source>
        <dbReference type="EMBL" id="CRY73757.1"/>
    </source>
</evidence>
<accession>A0A0H5NF16</accession>
<dbReference type="InterPro" id="IPR029058">
    <property type="entry name" value="AB_hydrolase_fold"/>
</dbReference>
<dbReference type="PANTHER" id="PTHR43433:SF5">
    <property type="entry name" value="AB HYDROLASE-1 DOMAIN-CONTAINING PROTEIN"/>
    <property type="match status" value="1"/>
</dbReference>
<dbReference type="Proteomes" id="UP000057820">
    <property type="component" value="Chromosome 1"/>
</dbReference>
<dbReference type="AlphaFoldDB" id="A0A0H5NF16"/>
<feature type="domain" description="AB hydrolase-1" evidence="1">
    <location>
        <begin position="22"/>
        <end position="122"/>
    </location>
</feature>
<dbReference type="RefSeq" id="WP_060589989.1">
    <property type="nucleotide sequence ID" value="NZ_CAACYE020000001.1"/>
</dbReference>
<dbReference type="KEGG" id="nfr:ERS450000_00297"/>
<reference evidence="3" key="1">
    <citation type="submission" date="2015-03" db="EMBL/GenBank/DDBJ databases">
        <authorList>
            <consortium name="Pathogen Informatics"/>
        </authorList>
    </citation>
    <scope>NUCLEOTIDE SEQUENCE [LARGE SCALE GENOMIC DNA]</scope>
    <source>
        <strain evidence="3">NCTC11134</strain>
    </source>
</reference>
<evidence type="ECO:0000259" key="1">
    <source>
        <dbReference type="Pfam" id="PF00561"/>
    </source>
</evidence>
<dbReference type="Gene3D" id="3.40.50.1820">
    <property type="entry name" value="alpha/beta hydrolase"/>
    <property type="match status" value="1"/>
</dbReference>
<dbReference type="InterPro" id="IPR000073">
    <property type="entry name" value="AB_hydrolase_1"/>
</dbReference>
<dbReference type="InterPro" id="IPR050471">
    <property type="entry name" value="AB_hydrolase"/>
</dbReference>
<dbReference type="PANTHER" id="PTHR43433">
    <property type="entry name" value="HYDROLASE, ALPHA/BETA FOLD FAMILY PROTEIN"/>
    <property type="match status" value="1"/>
</dbReference>